<accession>A0A915JD50</accession>
<evidence type="ECO:0000313" key="1">
    <source>
        <dbReference type="Proteomes" id="UP000887565"/>
    </source>
</evidence>
<dbReference type="Proteomes" id="UP000887565">
    <property type="component" value="Unplaced"/>
</dbReference>
<reference evidence="2" key="1">
    <citation type="submission" date="2022-11" db="UniProtKB">
        <authorList>
            <consortium name="WormBaseParasite"/>
        </authorList>
    </citation>
    <scope>IDENTIFICATION</scope>
</reference>
<protein>
    <submittedName>
        <fullName evidence="2">Uncharacterized protein</fullName>
    </submittedName>
</protein>
<name>A0A915JD50_ROMCU</name>
<organism evidence="1 2">
    <name type="scientific">Romanomermis culicivorax</name>
    <name type="common">Nematode worm</name>
    <dbReference type="NCBI Taxonomy" id="13658"/>
    <lineage>
        <taxon>Eukaryota</taxon>
        <taxon>Metazoa</taxon>
        <taxon>Ecdysozoa</taxon>
        <taxon>Nematoda</taxon>
        <taxon>Enoplea</taxon>
        <taxon>Dorylaimia</taxon>
        <taxon>Mermithida</taxon>
        <taxon>Mermithoidea</taxon>
        <taxon>Mermithidae</taxon>
        <taxon>Romanomermis</taxon>
    </lineage>
</organism>
<evidence type="ECO:0000313" key="2">
    <source>
        <dbReference type="WBParaSite" id="nRc.2.0.1.t24092-RA"/>
    </source>
</evidence>
<dbReference type="WBParaSite" id="nRc.2.0.1.t24092-RA">
    <property type="protein sequence ID" value="nRc.2.0.1.t24092-RA"/>
    <property type="gene ID" value="nRc.2.0.1.g24092"/>
</dbReference>
<sequence length="304" mass="34372">MQEIEAAEMLLYNAIRMSLNFLRSFSFKILSSNLTSAACMPLGSSKISFIEQCIEESEFYIKLFINADGTIKFLAFEKLVKNVKVDWMPRGRQNFIFMVLLGWLNNSKCELVEIPCKTSDNPTTKSKHSYSSILDCGEELVVVLFSLLSTTPQLLILTRSPILGVPMILLPPNAAGREFTMLKKHLVDRINDRVTEKLTKKPCAHLYQKKGKKQKYSKSYVLAMDVVDRSELLAPDFDLLTQPPRPQMSRKNAKRLNRMPAINPTITETKAAADAAATKCSTRNETRLRCSDGDEKLLAMDMSF</sequence>
<keyword evidence="1" id="KW-1185">Reference proteome</keyword>
<dbReference type="AlphaFoldDB" id="A0A915JD50"/>
<proteinExistence type="predicted"/>